<accession>A0A4Y2JQI8</accession>
<keyword evidence="2" id="KW-1185">Reference proteome</keyword>
<dbReference type="AlphaFoldDB" id="A0A4Y2JQI8"/>
<evidence type="ECO:0000313" key="1">
    <source>
        <dbReference type="EMBL" id="GBM92661.1"/>
    </source>
</evidence>
<organism evidence="1 2">
    <name type="scientific">Araneus ventricosus</name>
    <name type="common">Orbweaver spider</name>
    <name type="synonym">Epeira ventricosa</name>
    <dbReference type="NCBI Taxonomy" id="182803"/>
    <lineage>
        <taxon>Eukaryota</taxon>
        <taxon>Metazoa</taxon>
        <taxon>Ecdysozoa</taxon>
        <taxon>Arthropoda</taxon>
        <taxon>Chelicerata</taxon>
        <taxon>Arachnida</taxon>
        <taxon>Araneae</taxon>
        <taxon>Araneomorphae</taxon>
        <taxon>Entelegynae</taxon>
        <taxon>Araneoidea</taxon>
        <taxon>Araneidae</taxon>
        <taxon>Araneus</taxon>
    </lineage>
</organism>
<name>A0A4Y2JQI8_ARAVE</name>
<dbReference type="EMBL" id="BGPR01003809">
    <property type="protein sequence ID" value="GBM92661.1"/>
    <property type="molecule type" value="Genomic_DNA"/>
</dbReference>
<comment type="caution">
    <text evidence="1">The sequence shown here is derived from an EMBL/GenBank/DDBJ whole genome shotgun (WGS) entry which is preliminary data.</text>
</comment>
<gene>
    <name evidence="1" type="ORF">AVEN_47972_1</name>
</gene>
<evidence type="ECO:0000313" key="2">
    <source>
        <dbReference type="Proteomes" id="UP000499080"/>
    </source>
</evidence>
<reference evidence="1 2" key="1">
    <citation type="journal article" date="2019" name="Sci. Rep.">
        <title>Orb-weaving spider Araneus ventricosus genome elucidates the spidroin gene catalogue.</title>
        <authorList>
            <person name="Kono N."/>
            <person name="Nakamura H."/>
            <person name="Ohtoshi R."/>
            <person name="Moran D.A.P."/>
            <person name="Shinohara A."/>
            <person name="Yoshida Y."/>
            <person name="Fujiwara M."/>
            <person name="Mori M."/>
            <person name="Tomita M."/>
            <person name="Arakawa K."/>
        </authorList>
    </citation>
    <scope>NUCLEOTIDE SEQUENCE [LARGE SCALE GENOMIC DNA]</scope>
</reference>
<proteinExistence type="predicted"/>
<protein>
    <submittedName>
        <fullName evidence="1">Uncharacterized protein</fullName>
    </submittedName>
</protein>
<sequence length="114" mass="12460">MLDIHKRSTLCKFVGAVWPKIALAPENITQPKPCKFGSSTPKSVVNAIESLDFQRLNIQALHLDFRVINAEMRLDRFVGEGRRGTLILEEIGTGGVSRLKAGGEEGAVGDRSDL</sequence>
<dbReference type="Proteomes" id="UP000499080">
    <property type="component" value="Unassembled WGS sequence"/>
</dbReference>